<evidence type="ECO:0000313" key="1">
    <source>
        <dbReference type="EMBL" id="GMR43621.1"/>
    </source>
</evidence>
<accession>A0AAN4ZMW4</accession>
<protein>
    <submittedName>
        <fullName evidence="1">Uncharacterized protein</fullName>
    </submittedName>
</protein>
<organism evidence="1 2">
    <name type="scientific">Pristionchus mayeri</name>
    <dbReference type="NCBI Taxonomy" id="1317129"/>
    <lineage>
        <taxon>Eukaryota</taxon>
        <taxon>Metazoa</taxon>
        <taxon>Ecdysozoa</taxon>
        <taxon>Nematoda</taxon>
        <taxon>Chromadorea</taxon>
        <taxon>Rhabditida</taxon>
        <taxon>Rhabditina</taxon>
        <taxon>Diplogasteromorpha</taxon>
        <taxon>Diplogasteroidea</taxon>
        <taxon>Neodiplogasteridae</taxon>
        <taxon>Pristionchus</taxon>
    </lineage>
</organism>
<proteinExistence type="predicted"/>
<comment type="caution">
    <text evidence="1">The sequence shown here is derived from an EMBL/GenBank/DDBJ whole genome shotgun (WGS) entry which is preliminary data.</text>
</comment>
<dbReference type="AlphaFoldDB" id="A0AAN4ZMW4"/>
<dbReference type="Proteomes" id="UP001328107">
    <property type="component" value="Unassembled WGS sequence"/>
</dbReference>
<name>A0AAN4ZMW4_9BILA</name>
<feature type="non-terminal residue" evidence="1">
    <location>
        <position position="1"/>
    </location>
</feature>
<dbReference type="EMBL" id="BTRK01000003">
    <property type="protein sequence ID" value="GMR43621.1"/>
    <property type="molecule type" value="Genomic_DNA"/>
</dbReference>
<keyword evidence="2" id="KW-1185">Reference proteome</keyword>
<reference evidence="2" key="1">
    <citation type="submission" date="2022-10" db="EMBL/GenBank/DDBJ databases">
        <title>Genome assembly of Pristionchus species.</title>
        <authorList>
            <person name="Yoshida K."/>
            <person name="Sommer R.J."/>
        </authorList>
    </citation>
    <scope>NUCLEOTIDE SEQUENCE [LARGE SCALE GENOMIC DNA]</scope>
    <source>
        <strain evidence="2">RS5460</strain>
    </source>
</reference>
<evidence type="ECO:0000313" key="2">
    <source>
        <dbReference type="Proteomes" id="UP001328107"/>
    </source>
</evidence>
<gene>
    <name evidence="1" type="ORF">PMAYCL1PPCAC_13816</name>
</gene>
<sequence length="63" mass="7353">FFSSNYVFLTVSWKESNECSGILISRAALNRNLLNFPNELVSKPSLFISKFWHSEEWFGKAHK</sequence>